<keyword evidence="2" id="KW-1185">Reference proteome</keyword>
<sequence length="130" mass="15273">MALCLDLNGKNIVTNWFIVDITKEVWKKKKISHQEFIKNAKKNAFEKIDACELNIWKVAIHVKKVPREALRKRLKLFLLMNIINILVPFIGEQPDTLLESLSRFRTAFRTWASNESRDLTLKWHANVAEK</sequence>
<evidence type="ECO:0000313" key="2">
    <source>
        <dbReference type="Proteomes" id="UP000789570"/>
    </source>
</evidence>
<proteinExistence type="predicted"/>
<gene>
    <name evidence="1" type="ORF">FCALED_LOCUS2314</name>
</gene>
<comment type="caution">
    <text evidence="1">The sequence shown here is derived from an EMBL/GenBank/DDBJ whole genome shotgun (WGS) entry which is preliminary data.</text>
</comment>
<dbReference type="Proteomes" id="UP000789570">
    <property type="component" value="Unassembled WGS sequence"/>
</dbReference>
<accession>A0A9N8W432</accession>
<protein>
    <submittedName>
        <fullName evidence="1">8304_t:CDS:1</fullName>
    </submittedName>
</protein>
<dbReference type="AlphaFoldDB" id="A0A9N8W432"/>
<reference evidence="1" key="1">
    <citation type="submission" date="2021-06" db="EMBL/GenBank/DDBJ databases">
        <authorList>
            <person name="Kallberg Y."/>
            <person name="Tangrot J."/>
            <person name="Rosling A."/>
        </authorList>
    </citation>
    <scope>NUCLEOTIDE SEQUENCE</scope>
    <source>
        <strain evidence="1">UK204</strain>
    </source>
</reference>
<evidence type="ECO:0000313" key="1">
    <source>
        <dbReference type="EMBL" id="CAG8472917.1"/>
    </source>
</evidence>
<organism evidence="1 2">
    <name type="scientific">Funneliformis caledonium</name>
    <dbReference type="NCBI Taxonomy" id="1117310"/>
    <lineage>
        <taxon>Eukaryota</taxon>
        <taxon>Fungi</taxon>
        <taxon>Fungi incertae sedis</taxon>
        <taxon>Mucoromycota</taxon>
        <taxon>Glomeromycotina</taxon>
        <taxon>Glomeromycetes</taxon>
        <taxon>Glomerales</taxon>
        <taxon>Glomeraceae</taxon>
        <taxon>Funneliformis</taxon>
    </lineage>
</organism>
<name>A0A9N8W432_9GLOM</name>
<dbReference type="EMBL" id="CAJVPQ010000343">
    <property type="protein sequence ID" value="CAG8472917.1"/>
    <property type="molecule type" value="Genomic_DNA"/>
</dbReference>